<proteinExistence type="predicted"/>
<feature type="compositionally biased region" description="Basic and acidic residues" evidence="1">
    <location>
        <begin position="317"/>
        <end position="331"/>
    </location>
</feature>
<dbReference type="InterPro" id="IPR011989">
    <property type="entry name" value="ARM-like"/>
</dbReference>
<keyword evidence="3" id="KW-1185">Reference proteome</keyword>
<accession>A0A812N8F4</accession>
<dbReference type="Proteomes" id="UP000604046">
    <property type="component" value="Unassembled WGS sequence"/>
</dbReference>
<dbReference type="InterPro" id="IPR016024">
    <property type="entry name" value="ARM-type_fold"/>
</dbReference>
<gene>
    <name evidence="2" type="ORF">SNAT2548_LOCUS15064</name>
</gene>
<comment type="caution">
    <text evidence="2">The sequence shown here is derived from an EMBL/GenBank/DDBJ whole genome shotgun (WGS) entry which is preliminary data.</text>
</comment>
<dbReference type="AlphaFoldDB" id="A0A812N8F4"/>
<evidence type="ECO:0000256" key="1">
    <source>
        <dbReference type="SAM" id="MobiDB-lite"/>
    </source>
</evidence>
<organism evidence="2 3">
    <name type="scientific">Symbiodinium natans</name>
    <dbReference type="NCBI Taxonomy" id="878477"/>
    <lineage>
        <taxon>Eukaryota</taxon>
        <taxon>Sar</taxon>
        <taxon>Alveolata</taxon>
        <taxon>Dinophyceae</taxon>
        <taxon>Suessiales</taxon>
        <taxon>Symbiodiniaceae</taxon>
        <taxon>Symbiodinium</taxon>
    </lineage>
</organism>
<feature type="region of interest" description="Disordered" evidence="1">
    <location>
        <begin position="288"/>
        <end position="331"/>
    </location>
</feature>
<name>A0A812N8F4_9DINO</name>
<dbReference type="EMBL" id="CAJNDS010001846">
    <property type="protein sequence ID" value="CAE7284420.1"/>
    <property type="molecule type" value="Genomic_DNA"/>
</dbReference>
<evidence type="ECO:0000313" key="2">
    <source>
        <dbReference type="EMBL" id="CAE7284420.1"/>
    </source>
</evidence>
<dbReference type="Gene3D" id="1.25.10.10">
    <property type="entry name" value="Leucine-rich Repeat Variant"/>
    <property type="match status" value="1"/>
</dbReference>
<protein>
    <submittedName>
        <fullName evidence="2">Uncharacterized protein</fullName>
    </submittedName>
</protein>
<reference evidence="2" key="1">
    <citation type="submission" date="2021-02" db="EMBL/GenBank/DDBJ databases">
        <authorList>
            <person name="Dougan E. K."/>
            <person name="Rhodes N."/>
            <person name="Thang M."/>
            <person name="Chan C."/>
        </authorList>
    </citation>
    <scope>NUCLEOTIDE SEQUENCE</scope>
</reference>
<dbReference type="SUPFAM" id="SSF48371">
    <property type="entry name" value="ARM repeat"/>
    <property type="match status" value="1"/>
</dbReference>
<sequence>MRTWARSDEREKLLVSLRAEVQESLRGKKKKKDKEDSKSKVPIHLDRKLALLKLRDISSTGLREMLWHDEEVQKILLWSVEESQPELAQVLALAIFVQLTSSARNCEALLHNEEVRASLIRRAQESGEVGEKALLALKGLTIAAFQGDYEDVRNVLGLAAGKGRMPSQRIEVFRALWSAAVVSESPELFFGNTRIWPTVCESIEPTEPAEIRENVLGLLGALTQQATGPHFVWHDEGLREHLLTSTTRSQPSTVRSRALMALAGIAREPEMRSAIWAYVSVDATRKLTEDEEEDVRHASSGRKRTRTASDVSDVDAASDHPEAKNAAEMEKPSMKDSLLAAASRIELCTVRSPALKVLLEISFEEEFMMELVDSGVAELLLDAFHDQRLQPKERKLCQHGHNRIIEWNEARIAEELRLERECEARERAAMLWEEDYQVVLREAPEMKRADEESFASEEWSKADRELKAMVKEDDWSSEVNKYLKFLLEMNRQCMELEDELSHQVRKQEEERLFASKIAAARERAAEAAIAAAGAMKRVGGDAVLQARDAGEAAGAAAAKLGMGPFIQAAFAGSQAASAASIKQKQPLSRAEQLDEASKAAMLVADRCGMTSQEKEMIAEATVAAKDAAHLDNESDIAMCFAVALASRLSLTDEARIAVTGATSVDNDNSSSACTFPGVFSIMTSWFRGAPKPQIQLTMLSFKRCGDASARCSIVWPFPLQMKELLAVALWWSTLPRK</sequence>
<dbReference type="OrthoDB" id="437980at2759"/>
<evidence type="ECO:0000313" key="3">
    <source>
        <dbReference type="Proteomes" id="UP000604046"/>
    </source>
</evidence>